<dbReference type="STRING" id="128403.WA1_42245"/>
<keyword evidence="2" id="KW-0432">Leucine biosynthesis</keyword>
<evidence type="ECO:0000256" key="4">
    <source>
        <dbReference type="ARBA" id="ARBA00023211"/>
    </source>
</evidence>
<dbReference type="InterPro" id="IPR000891">
    <property type="entry name" value="PYR_CT"/>
</dbReference>
<dbReference type="Proteomes" id="UP000076925">
    <property type="component" value="Unassembled WGS sequence"/>
</dbReference>
<dbReference type="PANTHER" id="PTHR10277">
    <property type="entry name" value="HOMOCITRATE SYNTHASE-RELATED"/>
    <property type="match status" value="1"/>
</dbReference>
<proteinExistence type="inferred from homology"/>
<dbReference type="FunFam" id="3.20.20.70:FF:000010">
    <property type="entry name" value="2-isopropylmalate synthase"/>
    <property type="match status" value="1"/>
</dbReference>
<name>A0A139WYE7_9CYAN</name>
<dbReference type="GO" id="GO:0003852">
    <property type="term" value="F:2-isopropylmalate synthase activity"/>
    <property type="evidence" value="ECO:0007669"/>
    <property type="project" value="TreeGrafter"/>
</dbReference>
<dbReference type="EMBL" id="ANNX02000047">
    <property type="protein sequence ID" value="KYC37464.1"/>
    <property type="molecule type" value="Genomic_DNA"/>
</dbReference>
<dbReference type="AlphaFoldDB" id="A0A139WYE7"/>
<dbReference type="InterPro" id="IPR013785">
    <property type="entry name" value="Aldolase_TIM"/>
</dbReference>
<protein>
    <submittedName>
        <fullName evidence="7">2-isopropylmalate synthase</fullName>
    </submittedName>
</protein>
<dbReference type="OrthoDB" id="494854at2"/>
<feature type="domain" description="Pyruvate carboxyltransferase" evidence="6">
    <location>
        <begin position="20"/>
        <end position="274"/>
    </location>
</feature>
<gene>
    <name evidence="7" type="ORF">WA1_42245</name>
</gene>
<dbReference type="PROSITE" id="PS50991">
    <property type="entry name" value="PYR_CT"/>
    <property type="match status" value="1"/>
</dbReference>
<keyword evidence="8" id="KW-1185">Reference proteome</keyword>
<keyword evidence="2" id="KW-0028">Amino-acid biosynthesis</keyword>
<dbReference type="PANTHER" id="PTHR10277:SF9">
    <property type="entry name" value="2-ISOPROPYLMALATE SYNTHASE 1, CHLOROPLASTIC-RELATED"/>
    <property type="match status" value="1"/>
</dbReference>
<dbReference type="SUPFAM" id="SSF51569">
    <property type="entry name" value="Aldolase"/>
    <property type="match status" value="1"/>
</dbReference>
<evidence type="ECO:0000259" key="6">
    <source>
        <dbReference type="PROSITE" id="PS50991"/>
    </source>
</evidence>
<comment type="caution">
    <text evidence="7">The sequence shown here is derived from an EMBL/GenBank/DDBJ whole genome shotgun (WGS) entry which is preliminary data.</text>
</comment>
<evidence type="ECO:0000256" key="2">
    <source>
        <dbReference type="ARBA" id="ARBA00022430"/>
    </source>
</evidence>
<keyword evidence="4" id="KW-0464">Manganese</keyword>
<accession>A0A139WYE7</accession>
<keyword evidence="3" id="KW-0808">Transferase</keyword>
<sequence length="288" mass="30994">MLPLDVNPAECLQQIVSAKITIFDTTLRDGELALKRKLTVEQKIRLAIILDEMGVDAIEVGYPGAFHKDCDEIFRVSQQVKNSTICGLASSQPDEITAVAVALKVAVRGRINVFTPIGIQANMAASEVLETIRSSVSLARNYCPDVEWSAFDATRSHPDLLCKAVETAIKSGATTISIPDSLGVASPIEFSHLIETVMHQVPNMDSCTLAVHCHDDLGFAVDNSLAALDVGARQIECSINGLGVRAGNADLAKVVEAIAHHPTYYSAIDFSWLNQASEMVSQFTAVSK</sequence>
<dbReference type="GO" id="GO:0009098">
    <property type="term" value="P:L-leucine biosynthetic process"/>
    <property type="evidence" value="ECO:0007669"/>
    <property type="project" value="UniProtKB-KW"/>
</dbReference>
<reference evidence="7 8" key="1">
    <citation type="journal article" date="2013" name="Genome Biol. Evol.">
        <title>Genomes of Stigonematalean cyanobacteria (subsection V) and the evolution of oxygenic photosynthesis from prokaryotes to plastids.</title>
        <authorList>
            <person name="Dagan T."/>
            <person name="Roettger M."/>
            <person name="Stucken K."/>
            <person name="Landan G."/>
            <person name="Koch R."/>
            <person name="Major P."/>
            <person name="Gould S.B."/>
            <person name="Goremykin V.V."/>
            <person name="Rippka R."/>
            <person name="Tandeau de Marsac N."/>
            <person name="Gugger M."/>
            <person name="Lockhart P.J."/>
            <person name="Allen J.F."/>
            <person name="Brune I."/>
            <person name="Maus I."/>
            <person name="Puhler A."/>
            <person name="Martin W.F."/>
        </authorList>
    </citation>
    <scope>NUCLEOTIDE SEQUENCE [LARGE SCALE GENOMIC DNA]</scope>
    <source>
        <strain evidence="7 8">PCC 7110</strain>
    </source>
</reference>
<evidence type="ECO:0000313" key="7">
    <source>
        <dbReference type="EMBL" id="KYC37464.1"/>
    </source>
</evidence>
<evidence type="ECO:0000256" key="5">
    <source>
        <dbReference type="ARBA" id="ARBA00023304"/>
    </source>
</evidence>
<dbReference type="Gene3D" id="3.20.20.70">
    <property type="entry name" value="Aldolase class I"/>
    <property type="match status" value="1"/>
</dbReference>
<dbReference type="InterPro" id="IPR050073">
    <property type="entry name" value="2-IPM_HCS-like"/>
</dbReference>
<dbReference type="Pfam" id="PF00682">
    <property type="entry name" value="HMGL-like"/>
    <property type="match status" value="1"/>
</dbReference>
<evidence type="ECO:0000313" key="8">
    <source>
        <dbReference type="Proteomes" id="UP000076925"/>
    </source>
</evidence>
<organism evidence="7 8">
    <name type="scientific">Scytonema hofmannii PCC 7110</name>
    <dbReference type="NCBI Taxonomy" id="128403"/>
    <lineage>
        <taxon>Bacteria</taxon>
        <taxon>Bacillati</taxon>
        <taxon>Cyanobacteriota</taxon>
        <taxon>Cyanophyceae</taxon>
        <taxon>Nostocales</taxon>
        <taxon>Scytonemataceae</taxon>
        <taxon>Scytonema</taxon>
    </lineage>
</organism>
<keyword evidence="5" id="KW-0100">Branched-chain amino acid biosynthesis</keyword>
<comment type="similarity">
    <text evidence="1">Belongs to the alpha-IPM synthase/homocitrate synthase family. LeuA type 1 subfamily.</text>
</comment>
<evidence type="ECO:0000256" key="3">
    <source>
        <dbReference type="ARBA" id="ARBA00022679"/>
    </source>
</evidence>
<evidence type="ECO:0000256" key="1">
    <source>
        <dbReference type="ARBA" id="ARBA00009396"/>
    </source>
</evidence>